<name>A0AAD9IG56_PROWI</name>
<dbReference type="Proteomes" id="UP001255856">
    <property type="component" value="Unassembled WGS sequence"/>
</dbReference>
<dbReference type="AlphaFoldDB" id="A0AAD9IG56"/>
<keyword evidence="2" id="KW-1185">Reference proteome</keyword>
<reference evidence="1" key="1">
    <citation type="submission" date="2021-01" db="EMBL/GenBank/DDBJ databases">
        <authorList>
            <person name="Eckstrom K.M.E."/>
        </authorList>
    </citation>
    <scope>NUCLEOTIDE SEQUENCE</scope>
    <source>
        <strain evidence="1">UVCC 0001</strain>
    </source>
</reference>
<comment type="caution">
    <text evidence="1">The sequence shown here is derived from an EMBL/GenBank/DDBJ whole genome shotgun (WGS) entry which is preliminary data.</text>
</comment>
<protein>
    <submittedName>
        <fullName evidence="1">Uncharacterized protein</fullName>
    </submittedName>
</protein>
<proteinExistence type="predicted"/>
<evidence type="ECO:0000313" key="2">
    <source>
        <dbReference type="Proteomes" id="UP001255856"/>
    </source>
</evidence>
<evidence type="ECO:0000313" key="1">
    <source>
        <dbReference type="EMBL" id="KAK2076524.1"/>
    </source>
</evidence>
<organism evidence="1 2">
    <name type="scientific">Prototheca wickerhamii</name>
    <dbReference type="NCBI Taxonomy" id="3111"/>
    <lineage>
        <taxon>Eukaryota</taxon>
        <taxon>Viridiplantae</taxon>
        <taxon>Chlorophyta</taxon>
        <taxon>core chlorophytes</taxon>
        <taxon>Trebouxiophyceae</taxon>
        <taxon>Chlorellales</taxon>
        <taxon>Chlorellaceae</taxon>
        <taxon>Prototheca</taxon>
    </lineage>
</organism>
<dbReference type="EMBL" id="JASFZW010000009">
    <property type="protein sequence ID" value="KAK2076524.1"/>
    <property type="molecule type" value="Genomic_DNA"/>
</dbReference>
<sequence length="159" mass="17996">MLPINGFIVAAARDGTTGCFVKIGAQHDTTVYLHVNASTGERAVEALQTRSDGDINGAYYPLINDSIVVDLKCAATAEYSGRPFIKYTLRQWSGDESLERMYYSRAPRFREPLIHYRVTVPMGPGQDSQVFDRWVTNNEGFWARMYNYFARLKSGPLTR</sequence>
<accession>A0AAD9IG56</accession>
<gene>
    <name evidence="1" type="ORF">QBZ16_005284</name>
</gene>